<dbReference type="RefSeq" id="WP_118333359.1">
    <property type="nucleotide sequence ID" value="NZ_AP025567.1"/>
</dbReference>
<dbReference type="CDD" id="cd04301">
    <property type="entry name" value="NAT_SF"/>
    <property type="match status" value="1"/>
</dbReference>
<evidence type="ECO:0000259" key="1">
    <source>
        <dbReference type="PROSITE" id="PS51186"/>
    </source>
</evidence>
<dbReference type="InterPro" id="IPR016181">
    <property type="entry name" value="Acyl_CoA_acyltransferase"/>
</dbReference>
<keyword evidence="2" id="KW-0808">Transferase</keyword>
<dbReference type="STRING" id="1776384.GCA_900086585_02559"/>
<dbReference type="PROSITE" id="PS51186">
    <property type="entry name" value="GNAT"/>
    <property type="match status" value="1"/>
</dbReference>
<dbReference type="EMBL" id="QRMS01000001">
    <property type="protein sequence ID" value="RHJ89258.1"/>
    <property type="molecule type" value="Genomic_DNA"/>
</dbReference>
<accession>A0A415E6A3</accession>
<dbReference type="OrthoDB" id="9794566at2"/>
<evidence type="ECO:0000313" key="2">
    <source>
        <dbReference type="EMBL" id="RHJ89258.1"/>
    </source>
</evidence>
<reference evidence="2 3" key="1">
    <citation type="submission" date="2018-08" db="EMBL/GenBank/DDBJ databases">
        <title>A genome reference for cultivated species of the human gut microbiota.</title>
        <authorList>
            <person name="Zou Y."/>
            <person name="Xue W."/>
            <person name="Luo G."/>
        </authorList>
    </citation>
    <scope>NUCLEOTIDE SEQUENCE [LARGE SCALE GENOMIC DNA]</scope>
    <source>
        <strain evidence="2 3">AM07-24</strain>
    </source>
</reference>
<feature type="domain" description="N-acetyltransferase" evidence="1">
    <location>
        <begin position="4"/>
        <end position="133"/>
    </location>
</feature>
<dbReference type="AlphaFoldDB" id="A0A415E6A3"/>
<comment type="caution">
    <text evidence="2">The sequence shown here is derived from an EMBL/GenBank/DDBJ whole genome shotgun (WGS) entry which is preliminary data.</text>
</comment>
<dbReference type="Gene3D" id="3.40.630.30">
    <property type="match status" value="1"/>
</dbReference>
<protein>
    <submittedName>
        <fullName evidence="2">N-acetyltransferase</fullName>
    </submittedName>
</protein>
<dbReference type="InterPro" id="IPR000182">
    <property type="entry name" value="GNAT_dom"/>
</dbReference>
<dbReference type="Pfam" id="PF00583">
    <property type="entry name" value="Acetyltransf_1"/>
    <property type="match status" value="1"/>
</dbReference>
<keyword evidence="3" id="KW-1185">Reference proteome</keyword>
<gene>
    <name evidence="2" type="ORF">DW099_01405</name>
</gene>
<organism evidence="2 3">
    <name type="scientific">Emergencia timonensis</name>
    <dbReference type="NCBI Taxonomy" id="1776384"/>
    <lineage>
        <taxon>Bacteria</taxon>
        <taxon>Bacillati</taxon>
        <taxon>Bacillota</taxon>
        <taxon>Clostridia</taxon>
        <taxon>Peptostreptococcales</taxon>
        <taxon>Anaerovoracaceae</taxon>
        <taxon>Emergencia</taxon>
    </lineage>
</organism>
<dbReference type="GO" id="GO:0016747">
    <property type="term" value="F:acyltransferase activity, transferring groups other than amino-acyl groups"/>
    <property type="evidence" value="ECO:0007669"/>
    <property type="project" value="InterPro"/>
</dbReference>
<proteinExistence type="predicted"/>
<dbReference type="SUPFAM" id="SSF55729">
    <property type="entry name" value="Acyl-CoA N-acyltransferases (Nat)"/>
    <property type="match status" value="1"/>
</dbReference>
<dbReference type="Proteomes" id="UP000284841">
    <property type="component" value="Unassembled WGS sequence"/>
</dbReference>
<name>A0A415E6A3_9FIRM</name>
<evidence type="ECO:0000313" key="3">
    <source>
        <dbReference type="Proteomes" id="UP000284841"/>
    </source>
</evidence>
<sequence length="153" mass="17240">MNTGEVRVIETGRYMELAPLFQEAGLEIHIEGDAPPAMITCWRAEDEAGHLLGGISIEHKGGEFVIGDIAVREDLRGCDIGTLLIQTALKRISEMGGERIYLVAKAPKFFEKFGFTYLTPEEAPDIFNCKTCDQLNVSCHPEFMTYHYEKRRI</sequence>